<dbReference type="GO" id="GO:0035102">
    <property type="term" value="C:PRC1 complex"/>
    <property type="evidence" value="ECO:0007669"/>
    <property type="project" value="TreeGrafter"/>
</dbReference>
<evidence type="ECO:0008006" key="3">
    <source>
        <dbReference type="Google" id="ProtNLM"/>
    </source>
</evidence>
<gene>
    <name evidence="1" type="ORF">SLEP1_g1055</name>
</gene>
<organism evidence="1 2">
    <name type="scientific">Rubroshorea leprosula</name>
    <dbReference type="NCBI Taxonomy" id="152421"/>
    <lineage>
        <taxon>Eukaryota</taxon>
        <taxon>Viridiplantae</taxon>
        <taxon>Streptophyta</taxon>
        <taxon>Embryophyta</taxon>
        <taxon>Tracheophyta</taxon>
        <taxon>Spermatophyta</taxon>
        <taxon>Magnoliopsida</taxon>
        <taxon>eudicotyledons</taxon>
        <taxon>Gunneridae</taxon>
        <taxon>Pentapetalae</taxon>
        <taxon>rosids</taxon>
        <taxon>malvids</taxon>
        <taxon>Malvales</taxon>
        <taxon>Dipterocarpaceae</taxon>
        <taxon>Rubroshorea</taxon>
    </lineage>
</organism>
<reference evidence="1 2" key="1">
    <citation type="journal article" date="2021" name="Commun. Biol.">
        <title>The genome of Shorea leprosula (Dipterocarpaceae) highlights the ecological relevance of drought in aseasonal tropical rainforests.</title>
        <authorList>
            <person name="Ng K.K.S."/>
            <person name="Kobayashi M.J."/>
            <person name="Fawcett J.A."/>
            <person name="Hatakeyama M."/>
            <person name="Paape T."/>
            <person name="Ng C.H."/>
            <person name="Ang C.C."/>
            <person name="Tnah L.H."/>
            <person name="Lee C.T."/>
            <person name="Nishiyama T."/>
            <person name="Sese J."/>
            <person name="O'Brien M.J."/>
            <person name="Copetti D."/>
            <person name="Mohd Noor M.I."/>
            <person name="Ong R.C."/>
            <person name="Putra M."/>
            <person name="Sireger I.Z."/>
            <person name="Indrioko S."/>
            <person name="Kosugi Y."/>
            <person name="Izuno A."/>
            <person name="Isagi Y."/>
            <person name="Lee S.L."/>
            <person name="Shimizu K.K."/>
        </authorList>
    </citation>
    <scope>NUCLEOTIDE SEQUENCE [LARGE SCALE GENOMIC DNA]</scope>
    <source>
        <strain evidence="1">214</strain>
    </source>
</reference>
<dbReference type="GO" id="GO:0003682">
    <property type="term" value="F:chromatin binding"/>
    <property type="evidence" value="ECO:0007669"/>
    <property type="project" value="TreeGrafter"/>
</dbReference>
<protein>
    <recommendedName>
        <fullName evidence="3">DDE Tnp4 domain-containing protein</fullName>
    </recommendedName>
</protein>
<evidence type="ECO:0000313" key="1">
    <source>
        <dbReference type="EMBL" id="GKU86543.1"/>
    </source>
</evidence>
<dbReference type="PANTHER" id="PTHR22930">
    <property type="match status" value="1"/>
</dbReference>
<dbReference type="InterPro" id="IPR045249">
    <property type="entry name" value="HARBI1-like"/>
</dbReference>
<keyword evidence="2" id="KW-1185">Reference proteome</keyword>
<accession>A0AAV5HCK3</accession>
<dbReference type="AlphaFoldDB" id="A0AAV5HCK3"/>
<dbReference type="EMBL" id="BPVZ01000001">
    <property type="protein sequence ID" value="GKU86543.1"/>
    <property type="molecule type" value="Genomic_DNA"/>
</dbReference>
<dbReference type="GO" id="GO:0035098">
    <property type="term" value="C:ESC/E(Z) complex"/>
    <property type="evidence" value="ECO:0007669"/>
    <property type="project" value="TreeGrafter"/>
</dbReference>
<name>A0AAV5HCK3_9ROSI</name>
<sequence>MGLSIPSNEEEGFKYFFRVSIPSKYFVSVEKQVAIALRTLASGDSQVLVGAAFGVGQSTVSQVTWRFIEALEECSKHHLKWPDSNRMEEIKSKFEELLGLPNYCGALDATHIIMSLPTVQTSDDWCDQENNYSTFLQGIVDHEMRFLDIVTGWPGGMTVSRLLKCSRFFRLCEAGECLNGNTRTLSEGVGIREFIVGGLHILLFIG</sequence>
<dbReference type="Proteomes" id="UP001054252">
    <property type="component" value="Unassembled WGS sequence"/>
</dbReference>
<proteinExistence type="predicted"/>
<comment type="caution">
    <text evidence="1">The sequence shown here is derived from an EMBL/GenBank/DDBJ whole genome shotgun (WGS) entry which is preliminary data.</text>
</comment>
<dbReference type="PANTHER" id="PTHR22930:SF85">
    <property type="entry name" value="GH03217P-RELATED"/>
    <property type="match status" value="1"/>
</dbReference>
<evidence type="ECO:0000313" key="2">
    <source>
        <dbReference type="Proteomes" id="UP001054252"/>
    </source>
</evidence>